<proteinExistence type="predicted"/>
<dbReference type="Proteomes" id="UP001499947">
    <property type="component" value="Unassembled WGS sequence"/>
</dbReference>
<evidence type="ECO:0000313" key="3">
    <source>
        <dbReference type="Proteomes" id="UP001499947"/>
    </source>
</evidence>
<protein>
    <submittedName>
        <fullName evidence="2">Uncharacterized protein</fullName>
    </submittedName>
</protein>
<feature type="region of interest" description="Disordered" evidence="1">
    <location>
        <begin position="1"/>
        <end position="37"/>
    </location>
</feature>
<sequence>MPDMDESESFDDPQAASVVARTTAVPAADRARRREKRREVNDITQCFRGVRAVRARG</sequence>
<evidence type="ECO:0000256" key="1">
    <source>
        <dbReference type="SAM" id="MobiDB-lite"/>
    </source>
</evidence>
<organism evidence="2 3">
    <name type="scientific">Streptomyces yatensis</name>
    <dbReference type="NCBI Taxonomy" id="155177"/>
    <lineage>
        <taxon>Bacteria</taxon>
        <taxon>Bacillati</taxon>
        <taxon>Actinomycetota</taxon>
        <taxon>Actinomycetes</taxon>
        <taxon>Kitasatosporales</taxon>
        <taxon>Streptomycetaceae</taxon>
        <taxon>Streptomyces</taxon>
        <taxon>Streptomyces violaceusniger group</taxon>
    </lineage>
</organism>
<gene>
    <name evidence="2" type="ORF">GCM10009680_57880</name>
</gene>
<feature type="compositionally biased region" description="Acidic residues" evidence="1">
    <location>
        <begin position="1"/>
        <end position="11"/>
    </location>
</feature>
<keyword evidence="3" id="KW-1185">Reference proteome</keyword>
<accession>A0ABN2IPT2</accession>
<evidence type="ECO:0000313" key="2">
    <source>
        <dbReference type="EMBL" id="GAA1709322.1"/>
    </source>
</evidence>
<reference evidence="2 3" key="1">
    <citation type="journal article" date="2019" name="Int. J. Syst. Evol. Microbiol.">
        <title>The Global Catalogue of Microorganisms (GCM) 10K type strain sequencing project: providing services to taxonomists for standard genome sequencing and annotation.</title>
        <authorList>
            <consortium name="The Broad Institute Genomics Platform"/>
            <consortium name="The Broad Institute Genome Sequencing Center for Infectious Disease"/>
            <person name="Wu L."/>
            <person name="Ma J."/>
        </authorList>
    </citation>
    <scope>NUCLEOTIDE SEQUENCE [LARGE SCALE GENOMIC DNA]</scope>
    <source>
        <strain evidence="2 3">JCM 13244</strain>
    </source>
</reference>
<comment type="caution">
    <text evidence="2">The sequence shown here is derived from an EMBL/GenBank/DDBJ whole genome shotgun (WGS) entry which is preliminary data.</text>
</comment>
<name>A0ABN2IPT2_9ACTN</name>
<dbReference type="EMBL" id="BAAALR010000065">
    <property type="protein sequence ID" value="GAA1709322.1"/>
    <property type="molecule type" value="Genomic_DNA"/>
</dbReference>